<reference evidence="2" key="1">
    <citation type="journal article" date="2021" name="Nat. Commun.">
        <title>Genetic determinants of endophytism in the Arabidopsis root mycobiome.</title>
        <authorList>
            <person name="Mesny F."/>
            <person name="Miyauchi S."/>
            <person name="Thiergart T."/>
            <person name="Pickel B."/>
            <person name="Atanasova L."/>
            <person name="Karlsson M."/>
            <person name="Huettel B."/>
            <person name="Barry K.W."/>
            <person name="Haridas S."/>
            <person name="Chen C."/>
            <person name="Bauer D."/>
            <person name="Andreopoulos W."/>
            <person name="Pangilinan J."/>
            <person name="LaButti K."/>
            <person name="Riley R."/>
            <person name="Lipzen A."/>
            <person name="Clum A."/>
            <person name="Drula E."/>
            <person name="Henrissat B."/>
            <person name="Kohler A."/>
            <person name="Grigoriev I.V."/>
            <person name="Martin F.M."/>
            <person name="Hacquard S."/>
        </authorList>
    </citation>
    <scope>NUCLEOTIDE SEQUENCE</scope>
    <source>
        <strain evidence="2">MPI-CAGE-AT-0147</strain>
    </source>
</reference>
<dbReference type="PANTHER" id="PTHR36169">
    <property type="entry name" value="ETHANOLAMINE UTILIZATION PROTEIN EUTQ"/>
    <property type="match status" value="1"/>
</dbReference>
<dbReference type="Pfam" id="PF05899">
    <property type="entry name" value="Cupin_3"/>
    <property type="match status" value="1"/>
</dbReference>
<protein>
    <submittedName>
        <fullName evidence="2">Ethanolamine utilization protein</fullName>
    </submittedName>
</protein>
<dbReference type="AlphaFoldDB" id="A0A9P9JSC6"/>
<dbReference type="InterPro" id="IPR010424">
    <property type="entry name" value="EutQ"/>
</dbReference>
<feature type="domain" description="(S)-ureidoglycine aminohydrolase cupin" evidence="1">
    <location>
        <begin position="65"/>
        <end position="103"/>
    </location>
</feature>
<name>A0A9P9JSC6_9HYPO</name>
<dbReference type="InterPro" id="IPR008579">
    <property type="entry name" value="UGlyAH_Cupin_dom"/>
</dbReference>
<organism evidence="2 3">
    <name type="scientific">Dactylonectria macrodidyma</name>
    <dbReference type="NCBI Taxonomy" id="307937"/>
    <lineage>
        <taxon>Eukaryota</taxon>
        <taxon>Fungi</taxon>
        <taxon>Dikarya</taxon>
        <taxon>Ascomycota</taxon>
        <taxon>Pezizomycotina</taxon>
        <taxon>Sordariomycetes</taxon>
        <taxon>Hypocreomycetidae</taxon>
        <taxon>Hypocreales</taxon>
        <taxon>Nectriaceae</taxon>
        <taxon>Dactylonectria</taxon>
    </lineage>
</organism>
<sequence>MPIYFKRESAFRKVPPLSPKIPQVPPRIFIGDIFGTDPELQAANPLSATMFFMKATESPEPAPPYEYDEAGIVVKGTSILTDETGTTVTLDAGDTFWVARGSTISFSAPILCACFKTTG</sequence>
<evidence type="ECO:0000313" key="2">
    <source>
        <dbReference type="EMBL" id="KAH7177103.1"/>
    </source>
</evidence>
<dbReference type="Gene3D" id="2.60.120.10">
    <property type="entry name" value="Jelly Rolls"/>
    <property type="match status" value="1"/>
</dbReference>
<dbReference type="InterPro" id="IPR014710">
    <property type="entry name" value="RmlC-like_jellyroll"/>
</dbReference>
<accession>A0A9P9JSC6</accession>
<dbReference type="OrthoDB" id="4985585at2759"/>
<evidence type="ECO:0000313" key="3">
    <source>
        <dbReference type="Proteomes" id="UP000738349"/>
    </source>
</evidence>
<dbReference type="EMBL" id="JAGMUV010000001">
    <property type="protein sequence ID" value="KAH7177103.1"/>
    <property type="molecule type" value="Genomic_DNA"/>
</dbReference>
<evidence type="ECO:0000259" key="1">
    <source>
        <dbReference type="Pfam" id="PF05899"/>
    </source>
</evidence>
<gene>
    <name evidence="2" type="ORF">EDB81DRAFT_752412</name>
</gene>
<dbReference type="PANTHER" id="PTHR36169:SF1">
    <property type="entry name" value="ACETATE KINASE EUTQ"/>
    <property type="match status" value="1"/>
</dbReference>
<comment type="caution">
    <text evidence="2">The sequence shown here is derived from an EMBL/GenBank/DDBJ whole genome shotgun (WGS) entry which is preliminary data.</text>
</comment>
<proteinExistence type="predicted"/>
<dbReference type="Proteomes" id="UP000738349">
    <property type="component" value="Unassembled WGS sequence"/>
</dbReference>
<dbReference type="SUPFAM" id="SSF51182">
    <property type="entry name" value="RmlC-like cupins"/>
    <property type="match status" value="1"/>
</dbReference>
<dbReference type="InterPro" id="IPR011051">
    <property type="entry name" value="RmlC_Cupin_sf"/>
</dbReference>
<keyword evidence="3" id="KW-1185">Reference proteome</keyword>